<dbReference type="HOGENOM" id="CLU_1598933_0_0_2"/>
<evidence type="ECO:0008006" key="3">
    <source>
        <dbReference type="Google" id="ProtNLM"/>
    </source>
</evidence>
<dbReference type="AlphaFoldDB" id="A0A075MNJ6"/>
<dbReference type="EMBL" id="CP007174">
    <property type="protein sequence ID" value="AIF82382.1"/>
    <property type="molecule type" value="Genomic_DNA"/>
</dbReference>
<dbReference type="GeneID" id="41596205"/>
<gene>
    <name evidence="1" type="ORF">NTE_00300</name>
</gene>
<sequence>MAAPAPATNVLTDSGFLSGVQDWINTNIGRIKLMWPLKGGWELWTQAEIAAYFISKNPLFDILREQPVYVNKGQAADFLINNSTVPATSGKIIVELKCQSKENATTFVAGVLSDLQKLSTIDPTFKGTQLLCLGIFFDQSAGNKLGSQGFGIAIIGSEVGLAWKYA</sequence>
<evidence type="ECO:0000313" key="2">
    <source>
        <dbReference type="Proteomes" id="UP000028194"/>
    </source>
</evidence>
<organism evidence="1 2">
    <name type="scientific">Candidatus Nitrososphaera evergladensis SR1</name>
    <dbReference type="NCBI Taxonomy" id="1459636"/>
    <lineage>
        <taxon>Archaea</taxon>
        <taxon>Nitrososphaerota</taxon>
        <taxon>Nitrososphaeria</taxon>
        <taxon>Nitrososphaerales</taxon>
        <taxon>Nitrososphaeraceae</taxon>
        <taxon>Nitrososphaera</taxon>
    </lineage>
</organism>
<dbReference type="KEGG" id="nev:NTE_00300"/>
<evidence type="ECO:0000313" key="1">
    <source>
        <dbReference type="EMBL" id="AIF82382.1"/>
    </source>
</evidence>
<dbReference type="RefSeq" id="WP_148699377.1">
    <property type="nucleotide sequence ID" value="NZ_CP007174.1"/>
</dbReference>
<dbReference type="Proteomes" id="UP000028194">
    <property type="component" value="Chromosome"/>
</dbReference>
<name>A0A075MNJ6_9ARCH</name>
<accession>A0A075MNJ6</accession>
<protein>
    <recommendedName>
        <fullName evidence="3">Restriction endonuclease type IV Mrr domain-containing protein</fullName>
    </recommendedName>
</protein>
<reference evidence="1 2" key="1">
    <citation type="journal article" date="2014" name="PLoS ONE">
        <title>Genome Sequence of Candidatus Nitrososphaera evergladensis from Group I.1b Enriched from Everglades Soil Reveals Novel Genomic Features of the Ammonia-Oxidizing Archaea.</title>
        <authorList>
            <person name="Zhalnina K.V."/>
            <person name="Dias R."/>
            <person name="Leonard M.T."/>
            <person name="Dorr de Quadros P."/>
            <person name="Camargo F.A."/>
            <person name="Drew J.C."/>
            <person name="Farmerie W.G."/>
            <person name="Daroub S.H."/>
            <person name="Triplett E.W."/>
        </authorList>
    </citation>
    <scope>NUCLEOTIDE SEQUENCE [LARGE SCALE GENOMIC DNA]</scope>
    <source>
        <strain evidence="1 2">SR1</strain>
    </source>
</reference>
<keyword evidence="2" id="KW-1185">Reference proteome</keyword>
<proteinExistence type="predicted"/>